<keyword evidence="4 6" id="KW-1133">Transmembrane helix</keyword>
<keyword evidence="8" id="KW-1185">Reference proteome</keyword>
<dbReference type="PIRSF" id="PIRSF038958">
    <property type="entry name" value="PG_synth_SpoVB"/>
    <property type="match status" value="1"/>
</dbReference>
<dbReference type="EMBL" id="CP144914">
    <property type="protein sequence ID" value="WWD79359.1"/>
    <property type="molecule type" value="Genomic_DNA"/>
</dbReference>
<keyword evidence="2" id="KW-1003">Cell membrane</keyword>
<evidence type="ECO:0000256" key="5">
    <source>
        <dbReference type="ARBA" id="ARBA00023136"/>
    </source>
</evidence>
<gene>
    <name evidence="7" type="ORF">FTX54_013165</name>
</gene>
<feature type="transmembrane region" description="Helical" evidence="6">
    <location>
        <begin position="497"/>
        <end position="517"/>
    </location>
</feature>
<keyword evidence="5 6" id="KW-0472">Membrane</keyword>
<dbReference type="InterPro" id="IPR002797">
    <property type="entry name" value="Polysacc_synth"/>
</dbReference>
<evidence type="ECO:0000256" key="1">
    <source>
        <dbReference type="ARBA" id="ARBA00004651"/>
    </source>
</evidence>
<accession>A0A5C7F1H8</accession>
<dbReference type="Pfam" id="PF01943">
    <property type="entry name" value="Polysacc_synt"/>
    <property type="match status" value="1"/>
</dbReference>
<dbReference type="KEGG" id="ahal:FTX54_013165"/>
<evidence type="ECO:0000313" key="8">
    <source>
        <dbReference type="Proteomes" id="UP000321816"/>
    </source>
</evidence>
<evidence type="ECO:0000256" key="6">
    <source>
        <dbReference type="SAM" id="Phobius"/>
    </source>
</evidence>
<dbReference type="PANTHER" id="PTHR30250">
    <property type="entry name" value="PST FAMILY PREDICTED COLANIC ACID TRANSPORTER"/>
    <property type="match status" value="1"/>
</dbReference>
<keyword evidence="3 6" id="KW-0812">Transmembrane</keyword>
<feature type="transmembrane region" description="Helical" evidence="6">
    <location>
        <begin position="340"/>
        <end position="366"/>
    </location>
</feature>
<dbReference type="PANTHER" id="PTHR30250:SF21">
    <property type="entry name" value="LIPID II FLIPPASE MURJ"/>
    <property type="match status" value="1"/>
</dbReference>
<dbReference type="RefSeq" id="WP_147805157.1">
    <property type="nucleotide sequence ID" value="NZ_CP144914.1"/>
</dbReference>
<feature type="transmembrane region" description="Helical" evidence="6">
    <location>
        <begin position="47"/>
        <end position="69"/>
    </location>
</feature>
<dbReference type="OrthoDB" id="9775950at2"/>
<feature type="transmembrane region" description="Helical" evidence="6">
    <location>
        <begin position="193"/>
        <end position="217"/>
    </location>
</feature>
<protein>
    <submittedName>
        <fullName evidence="7">Polysaccharide biosynthesis protein</fullName>
    </submittedName>
</protein>
<dbReference type="CDD" id="cd13124">
    <property type="entry name" value="MATE_SpoVB_like"/>
    <property type="match status" value="1"/>
</dbReference>
<feature type="transmembrane region" description="Helical" evidence="6">
    <location>
        <begin position="246"/>
        <end position="266"/>
    </location>
</feature>
<feature type="transmembrane region" description="Helical" evidence="6">
    <location>
        <begin position="299"/>
        <end position="319"/>
    </location>
</feature>
<dbReference type="GO" id="GO:0005886">
    <property type="term" value="C:plasma membrane"/>
    <property type="evidence" value="ECO:0007669"/>
    <property type="project" value="UniProtKB-SubCell"/>
</dbReference>
<feature type="transmembrane region" description="Helical" evidence="6">
    <location>
        <begin position="433"/>
        <end position="454"/>
    </location>
</feature>
<feature type="transmembrane region" description="Helical" evidence="6">
    <location>
        <begin position="89"/>
        <end position="110"/>
    </location>
</feature>
<dbReference type="InterPro" id="IPR024923">
    <property type="entry name" value="PG_synth_SpoVB"/>
</dbReference>
<organism evidence="7 8">
    <name type="scientific">Alkalicoccus halolimnae</name>
    <dbReference type="NCBI Taxonomy" id="1667239"/>
    <lineage>
        <taxon>Bacteria</taxon>
        <taxon>Bacillati</taxon>
        <taxon>Bacillota</taxon>
        <taxon>Bacilli</taxon>
        <taxon>Bacillales</taxon>
        <taxon>Bacillaceae</taxon>
        <taxon>Alkalicoccus</taxon>
    </lineage>
</organism>
<evidence type="ECO:0000256" key="3">
    <source>
        <dbReference type="ARBA" id="ARBA00022692"/>
    </source>
</evidence>
<sequence>MSDNQLIRGTMILTASIFISKMLGLIYIFPFTSIVGHEGLALYTYGYTPYTVLLSLATLGVPLAVSKFVSKYNALGDYHTGQRLLKSGLVIMSITGVFAFLVLFFSAEMIANQVLDPDSLEGNSVADAVFTIRMVSVALLVVPVMAIIRGFFQGNQSMGPTAVSQVVEQIIRIAFILVFTYVIIYVLDGELGTAVGFATFGAFAGAIGGLGVLLWYWRRRYAGIRAQVKESTVDHNIPLPAMYKELFRYAIPLSFVGLAIPLYQTVDLWTFNQAMRDAGFVQPVAETYYASFTQSTHKLILIPVSIATAMSLTILPTITSAFTNQDTERLQRTITQTYQIILFLTIPAAAGLMAVSEPMYAALFGLEEMTIGGEMLRTYAPVAVLFSVFAVTASLLQGINQQKFAVIALLAGILFKVVFNSLFIQLFGPQGGVFATTGGYLLSITINIWAIGKFADFNYQPIRRRLGKIVLYTLAMTAVVVYLAFGLEQLFPITSRWNAAIILGLSVGAGIIIYLNLTIRSGLAGKVLGHRFSALKK</sequence>
<feature type="transmembrane region" description="Helical" evidence="6">
    <location>
        <begin position="130"/>
        <end position="148"/>
    </location>
</feature>
<feature type="transmembrane region" description="Helical" evidence="6">
    <location>
        <begin position="12"/>
        <end position="35"/>
    </location>
</feature>
<feature type="transmembrane region" description="Helical" evidence="6">
    <location>
        <begin position="404"/>
        <end position="427"/>
    </location>
</feature>
<evidence type="ECO:0000256" key="4">
    <source>
        <dbReference type="ARBA" id="ARBA00022989"/>
    </source>
</evidence>
<name>A0A5C7F1H8_9BACI</name>
<feature type="transmembrane region" description="Helical" evidence="6">
    <location>
        <begin position="169"/>
        <end position="187"/>
    </location>
</feature>
<evidence type="ECO:0000313" key="7">
    <source>
        <dbReference type="EMBL" id="WWD79359.1"/>
    </source>
</evidence>
<proteinExistence type="predicted"/>
<dbReference type="AlphaFoldDB" id="A0A5C7F1H8"/>
<feature type="transmembrane region" description="Helical" evidence="6">
    <location>
        <begin position="378"/>
        <end position="397"/>
    </location>
</feature>
<evidence type="ECO:0000256" key="2">
    <source>
        <dbReference type="ARBA" id="ARBA00022475"/>
    </source>
</evidence>
<dbReference type="Proteomes" id="UP000321816">
    <property type="component" value="Chromosome"/>
</dbReference>
<comment type="subcellular location">
    <subcellularLocation>
        <location evidence="1">Cell membrane</location>
        <topology evidence="1">Multi-pass membrane protein</topology>
    </subcellularLocation>
</comment>
<reference evidence="7 8" key="1">
    <citation type="submission" date="2024-01" db="EMBL/GenBank/DDBJ databases">
        <title>Complete Genome Sequence of Alkalicoccus halolimnae BZ-SZ-XJ29T, a Moderately Halophilic Bacterium Isolated from a Salt Lake.</title>
        <authorList>
            <person name="Zhao B."/>
        </authorList>
    </citation>
    <scope>NUCLEOTIDE SEQUENCE [LARGE SCALE GENOMIC DNA]</scope>
    <source>
        <strain evidence="7 8">BZ-SZ-XJ29</strain>
    </source>
</reference>
<dbReference type="InterPro" id="IPR050833">
    <property type="entry name" value="Poly_Biosynth_Transport"/>
</dbReference>
<feature type="transmembrane region" description="Helical" evidence="6">
    <location>
        <begin position="466"/>
        <end position="485"/>
    </location>
</feature>